<feature type="transmembrane region" description="Helical" evidence="1">
    <location>
        <begin position="20"/>
        <end position="40"/>
    </location>
</feature>
<feature type="transmembrane region" description="Helical" evidence="1">
    <location>
        <begin position="114"/>
        <end position="136"/>
    </location>
</feature>
<keyword evidence="1" id="KW-1133">Transmembrane helix</keyword>
<keyword evidence="3" id="KW-1185">Reference proteome</keyword>
<feature type="transmembrane region" description="Helical" evidence="1">
    <location>
        <begin position="52"/>
        <end position="73"/>
    </location>
</feature>
<keyword evidence="1" id="KW-0812">Transmembrane</keyword>
<reference evidence="2" key="2">
    <citation type="submission" date="2021-08" db="EMBL/GenBank/DDBJ databases">
        <authorList>
            <person name="Gostincar C."/>
            <person name="Sun X."/>
            <person name="Song Z."/>
            <person name="Gunde-Cimerman N."/>
        </authorList>
    </citation>
    <scope>NUCLEOTIDE SEQUENCE</scope>
    <source>
        <strain evidence="2">EXF-9298</strain>
    </source>
</reference>
<gene>
    <name evidence="2" type="ORF">KCU98_g6242</name>
</gene>
<evidence type="ECO:0000256" key="1">
    <source>
        <dbReference type="SAM" id="Phobius"/>
    </source>
</evidence>
<reference evidence="2" key="1">
    <citation type="journal article" date="2021" name="J Fungi (Basel)">
        <title>Virulence traits and population genomics of the black yeast Aureobasidium melanogenum.</title>
        <authorList>
            <person name="Cernosa A."/>
            <person name="Sun X."/>
            <person name="Gostincar C."/>
            <person name="Fang C."/>
            <person name="Gunde-Cimerman N."/>
            <person name="Song Z."/>
        </authorList>
    </citation>
    <scope>NUCLEOTIDE SEQUENCE</scope>
    <source>
        <strain evidence="2">EXF-9298</strain>
    </source>
</reference>
<feature type="transmembrane region" description="Helical" evidence="1">
    <location>
        <begin position="85"/>
        <end position="108"/>
    </location>
</feature>
<accession>A0A9P8FVA4</accession>
<dbReference type="EMBL" id="JAHFXS010000622">
    <property type="protein sequence ID" value="KAG9983238.1"/>
    <property type="molecule type" value="Genomic_DNA"/>
</dbReference>
<protein>
    <submittedName>
        <fullName evidence="2">Uncharacterized protein</fullName>
    </submittedName>
</protein>
<dbReference type="AlphaFoldDB" id="A0A9P8FVA4"/>
<comment type="caution">
    <text evidence="2">The sequence shown here is derived from an EMBL/GenBank/DDBJ whole genome shotgun (WGS) entry which is preliminary data.</text>
</comment>
<sequence>MRYTTLSAKQPEIVRWYWRIAAICASCLILGGFLVIPSIFDSEPQLRISKTTLGGFGIGLLALGFSLAALSSFCSRSWAFTAEHVLIPCIFACLIGFLNVPYCFIISTRFQWNVAAMTTTIGAASTAFLFTILYFFARRRFTQSKPEQNTHSDDINLLHRPSNTSASGSYHTQSYFANHISNMYPAARTPPAMAAVTPPEEQSLNDIELQRRRMSDLLHKPEPQPSPATSPFNRIDFNVDETESPLNGYYAPVSGNHLATHSLDDPSWRSRNASWVTNDTRRNSSREERRREIEMVVTQELQRRDCTACLLEADDGGNSDDMYPEPFDHPGFPLPRPQINITRVELPEPTAYETVQEIENLAGDELPSYDQAMNELPRPPCYALLWVRNEARHELIVTEAVYTQAVERHQGLMQFAHKCRQDIREFQNKVPRHAAQTKALLDLAYERIESLLSEQEETISHISLLQRLLEFIGKDVNLEDSYYPSPSEMTLLKYKGEAIIRELEEKYFQRLMLATPEDWDLRIEKLLKYIADEWRENFDANVEELLKEEESRASSNAACANTSSD</sequence>
<organism evidence="2 3">
    <name type="scientific">Aureobasidium melanogenum</name>
    <name type="common">Aureobasidium pullulans var. melanogenum</name>
    <dbReference type="NCBI Taxonomy" id="46634"/>
    <lineage>
        <taxon>Eukaryota</taxon>
        <taxon>Fungi</taxon>
        <taxon>Dikarya</taxon>
        <taxon>Ascomycota</taxon>
        <taxon>Pezizomycotina</taxon>
        <taxon>Dothideomycetes</taxon>
        <taxon>Dothideomycetidae</taxon>
        <taxon>Dothideales</taxon>
        <taxon>Saccotheciaceae</taxon>
        <taxon>Aureobasidium</taxon>
    </lineage>
</organism>
<dbReference type="Proteomes" id="UP000729357">
    <property type="component" value="Unassembled WGS sequence"/>
</dbReference>
<proteinExistence type="predicted"/>
<evidence type="ECO:0000313" key="3">
    <source>
        <dbReference type="Proteomes" id="UP000729357"/>
    </source>
</evidence>
<feature type="non-terminal residue" evidence="2">
    <location>
        <position position="1"/>
    </location>
</feature>
<keyword evidence="1" id="KW-0472">Membrane</keyword>
<evidence type="ECO:0000313" key="2">
    <source>
        <dbReference type="EMBL" id="KAG9983238.1"/>
    </source>
</evidence>
<name>A0A9P8FVA4_AURME</name>